<comment type="subcellular location">
    <subcellularLocation>
        <location evidence="6">Cell membrane</location>
        <topology evidence="6">Single-pass membrane protein</topology>
    </subcellularLocation>
    <text evidence="6">Colocalized with FtsZ to the nascent septal site.</text>
</comment>
<dbReference type="NCBIfam" id="NF003409">
    <property type="entry name" value="PRK04778.1-3"/>
    <property type="match status" value="1"/>
</dbReference>
<protein>
    <recommendedName>
        <fullName evidence="6">Septation ring formation regulator EzrA</fullName>
    </recommendedName>
</protein>
<name>A0A0R1JKT7_9LACO</name>
<reference evidence="8 9" key="1">
    <citation type="journal article" date="2015" name="Genome Announc.">
        <title>Expanding the biotechnology potential of lactobacilli through comparative genomics of 213 strains and associated genera.</title>
        <authorList>
            <person name="Sun Z."/>
            <person name="Harris H.M."/>
            <person name="McCann A."/>
            <person name="Guo C."/>
            <person name="Argimon S."/>
            <person name="Zhang W."/>
            <person name="Yang X."/>
            <person name="Jeffery I.B."/>
            <person name="Cooney J.C."/>
            <person name="Kagawa T.F."/>
            <person name="Liu W."/>
            <person name="Song Y."/>
            <person name="Salvetti E."/>
            <person name="Wrobel A."/>
            <person name="Rasinkangas P."/>
            <person name="Parkhill J."/>
            <person name="Rea M.C."/>
            <person name="O'Sullivan O."/>
            <person name="Ritari J."/>
            <person name="Douillard F.P."/>
            <person name="Paul Ross R."/>
            <person name="Yang R."/>
            <person name="Briner A.E."/>
            <person name="Felis G.E."/>
            <person name="de Vos W.M."/>
            <person name="Barrangou R."/>
            <person name="Klaenhammer T.R."/>
            <person name="Caufield P.W."/>
            <person name="Cui Y."/>
            <person name="Zhang H."/>
            <person name="O'Toole P.W."/>
        </authorList>
    </citation>
    <scope>NUCLEOTIDE SEQUENCE [LARGE SCALE GENOMIC DNA]</scope>
    <source>
        <strain evidence="8 9">JCM 17158</strain>
    </source>
</reference>
<evidence type="ECO:0000256" key="4">
    <source>
        <dbReference type="ARBA" id="ARBA00023136"/>
    </source>
</evidence>
<comment type="similarity">
    <text evidence="6">Belongs to the EzrA family.</text>
</comment>
<keyword evidence="4 6" id="KW-0472">Membrane</keyword>
<feature type="coiled-coil region" evidence="6">
    <location>
        <begin position="415"/>
        <end position="449"/>
    </location>
</feature>
<dbReference type="Pfam" id="PF06160">
    <property type="entry name" value="EzrA"/>
    <property type="match status" value="1"/>
</dbReference>
<keyword evidence="6" id="KW-0132">Cell division</keyword>
<dbReference type="GO" id="GO:0005886">
    <property type="term" value="C:plasma membrane"/>
    <property type="evidence" value="ECO:0007669"/>
    <property type="project" value="UniProtKB-SubCell"/>
</dbReference>
<evidence type="ECO:0000313" key="9">
    <source>
        <dbReference type="Proteomes" id="UP000051804"/>
    </source>
</evidence>
<feature type="coiled-coil region" evidence="6">
    <location>
        <begin position="281"/>
        <end position="308"/>
    </location>
</feature>
<keyword evidence="3 6" id="KW-0175">Coiled coil</keyword>
<evidence type="ECO:0000313" key="8">
    <source>
        <dbReference type="EMBL" id="KRK71864.1"/>
    </source>
</evidence>
<proteinExistence type="inferred from homology"/>
<dbReference type="STRING" id="1291734.FD02_GL002111"/>
<keyword evidence="6" id="KW-0131">Cell cycle</keyword>
<comment type="caution">
    <text evidence="8">The sequence shown here is derived from an EMBL/GenBank/DDBJ whole genome shotgun (WGS) entry which is preliminary data.</text>
</comment>
<organism evidence="8 9">
    <name type="scientific">Lacticaseibacillus nasuensis JCM 17158</name>
    <dbReference type="NCBI Taxonomy" id="1291734"/>
    <lineage>
        <taxon>Bacteria</taxon>
        <taxon>Bacillati</taxon>
        <taxon>Bacillota</taxon>
        <taxon>Bacilli</taxon>
        <taxon>Lactobacillales</taxon>
        <taxon>Lactobacillaceae</taxon>
        <taxon>Lacticaseibacillus</taxon>
    </lineage>
</organism>
<dbReference type="HAMAP" id="MF_00728">
    <property type="entry name" value="EzrA"/>
    <property type="match status" value="1"/>
</dbReference>
<feature type="topological domain" description="Cytoplasmic" evidence="6">
    <location>
        <begin position="48"/>
        <end position="593"/>
    </location>
</feature>
<dbReference type="InterPro" id="IPR010379">
    <property type="entry name" value="EzrA"/>
</dbReference>
<evidence type="ECO:0000256" key="6">
    <source>
        <dbReference type="HAMAP-Rule" id="MF_00728"/>
    </source>
</evidence>
<dbReference type="EMBL" id="AZDJ01000026">
    <property type="protein sequence ID" value="KRK71864.1"/>
    <property type="molecule type" value="Genomic_DNA"/>
</dbReference>
<gene>
    <name evidence="6" type="primary">ezrA</name>
    <name evidence="8" type="ORF">FD02_GL002111</name>
</gene>
<dbReference type="Proteomes" id="UP000051804">
    <property type="component" value="Unassembled WGS sequence"/>
</dbReference>
<evidence type="ECO:0000256" key="1">
    <source>
        <dbReference type="ARBA" id="ARBA00022692"/>
    </source>
</evidence>
<evidence type="ECO:0000256" key="3">
    <source>
        <dbReference type="ARBA" id="ARBA00023054"/>
    </source>
</evidence>
<dbReference type="GO" id="GO:0000921">
    <property type="term" value="P:septin ring assembly"/>
    <property type="evidence" value="ECO:0007669"/>
    <property type="project" value="InterPro"/>
</dbReference>
<feature type="topological domain" description="Extracellular" evidence="6">
    <location>
        <begin position="1"/>
        <end position="28"/>
    </location>
</feature>
<sequence>MGAGIASSLVDPQEKFNDASRVEGGYMTWIIGLVIAIVVIGLALWWWQLRNARTIKQLDEETATLDPGAVTSLIRSIDQLGLTGASLKDFTKWQRAFQKLSEGQLASLHSALLDVENHNAQFRFLTVRRELTTVTDLKAAVAKQLEEIRAALLRLRDSEADNRTRMVAVREAYQESRKTILAKSFSYDEALPALEESLQALGTELQTVAATNEAGDHEAARAQLDAVTTKVNELRNQVKALPTLINDVVNEFPAQLKEIRQGYDKLKAQQFVFTDDVPAGVKQVTAQLKDAHAEIKALQRKELAATNAAIADKIDALYAVMEKELVAKKAVLQQANDLGRFIAHAEHQNAVLTIELDHLNQSYTLNHDEMAQAVALKHQIEDISDRYDAAEQGVSEHTMAFSTILAQFNTDRKALHDIEAKHQTIDQSVNNLREREQQAVKQVDQFERDLRDIKYEMARHQLPGLPHDYVAFGNVVNQEFTAVRKALNQVKINMDDIAKQILKVDADISELKDQSRAVLDAAGLTEQLLQYANRYKTSHEDIAKAVQESRELYRRYEYKQAADTIATVLEQVEPGSYHKIETDYLNQQNNDLF</sequence>
<evidence type="ECO:0000256" key="7">
    <source>
        <dbReference type="SAM" id="Phobius"/>
    </source>
</evidence>
<dbReference type="GO" id="GO:0000917">
    <property type="term" value="P:division septum assembly"/>
    <property type="evidence" value="ECO:0007669"/>
    <property type="project" value="UniProtKB-KW"/>
</dbReference>
<dbReference type="PATRIC" id="fig|1291734.4.peg.2163"/>
<comment type="function">
    <text evidence="6">Negative regulator of FtsZ ring formation; modulates the frequency and position of FtsZ ring formation. Inhibits FtsZ ring formation at polar sites. Interacts either with FtsZ or with one of its binding partners to promote depolymerization.</text>
</comment>
<keyword evidence="2 6" id="KW-1133">Transmembrane helix</keyword>
<keyword evidence="5 6" id="KW-0717">Septation</keyword>
<feature type="transmembrane region" description="Helical" evidence="7">
    <location>
        <begin position="26"/>
        <end position="47"/>
    </location>
</feature>
<accession>A0A0R1JKT7</accession>
<keyword evidence="9" id="KW-1185">Reference proteome</keyword>
<evidence type="ECO:0000256" key="5">
    <source>
        <dbReference type="ARBA" id="ARBA00023210"/>
    </source>
</evidence>
<dbReference type="GO" id="GO:0005940">
    <property type="term" value="C:septin ring"/>
    <property type="evidence" value="ECO:0007669"/>
    <property type="project" value="InterPro"/>
</dbReference>
<dbReference type="AlphaFoldDB" id="A0A0R1JKT7"/>
<keyword evidence="1 6" id="KW-0812">Transmembrane</keyword>
<keyword evidence="6" id="KW-1003">Cell membrane</keyword>
<evidence type="ECO:0000256" key="2">
    <source>
        <dbReference type="ARBA" id="ARBA00022989"/>
    </source>
</evidence>